<name>A0ACD5XDJ6_AVESA</name>
<evidence type="ECO:0000313" key="1">
    <source>
        <dbReference type="EnsemblPlants" id="AVESA.00010b.r2.4DG0777830.2.CDS"/>
    </source>
</evidence>
<reference evidence="1" key="2">
    <citation type="submission" date="2025-09" db="UniProtKB">
        <authorList>
            <consortium name="EnsemblPlants"/>
        </authorList>
    </citation>
    <scope>IDENTIFICATION</scope>
</reference>
<reference evidence="1" key="1">
    <citation type="submission" date="2021-05" db="EMBL/GenBank/DDBJ databases">
        <authorList>
            <person name="Scholz U."/>
            <person name="Mascher M."/>
            <person name="Fiebig A."/>
        </authorList>
    </citation>
    <scope>NUCLEOTIDE SEQUENCE [LARGE SCALE GENOMIC DNA]</scope>
</reference>
<dbReference type="Proteomes" id="UP001732700">
    <property type="component" value="Chromosome 4D"/>
</dbReference>
<accession>A0ACD5XDJ6</accession>
<sequence length="930" mass="105097">MAEIATGVLSSLLPKLGRLLEEEYKLQRRVKGDIAFLKAELESMQAALLKVSQAPIDQRPDIQVKLWARDVRDLSYDIEDSTDKFLVRLETRSPTKKNSFFMGFTGRSFSLLTKAKTRHSIATRVKLIKSLVREVCERRDRYRVDSSVANNQPVGIATTIDSLRLSALYKKATELVGTEDNSDELVRRLTAEGGEASKQQLKIVSVVGFGGLGKTTIASIVYEKLKVEFDCGAFVSVSLTPNMVKILKNLLYQLNKGKHGNIMNEAFWSEPQLIIELREILRDKRYFIVVDDIWDYSVWETIRYALIENGNGSKIITTTRNAHVANQIGGVYSLIPLSLIHSRKLFHQRIYGDEDKSLPSHLAEVSDIILNKCGGIPLAIITIAGILASKKGMTHEYWSKVSRSMGTGLEDSPQIQKMRRILSLSYYDLPPHLKTCLLYLGLFPEDHDITREYLIWKWVGEAFVRKEHGKSLYEVGENYLDELISKGMVKPVEFDGCSKATTCRVHDMVLDLITSLSNDEHFLTAVGGQQLMPLPSKVRRLSLQTGNAEDVRLLSTVSFTHVRSVTVFDQALNLLPGISCFQVLRALDLSDCEQVDNHRFKGICKLFHLRYLCLRRTSVTEVPKQIGNLQFLQVLDISLTEVKMLPSTFVQLTQLVYLNVSACTRLPDGFGKLECLQNFPGITVSYPSMLHDLGRLTELRNLKIIKFIQCGENYDEPFLECLSNLVSLEKLEVNYYLGGPDFSLSSSLSPGPQRVYSIDMLRSTFYAVPRWMSSLSCLSALEITIRTLAVQDFEVLGKIPSLTDLYVWVLEPTGERPERLAIDSRYPFRCLSVFRFWSYGMEVVFSRGAMPNLQTLDLDFQVRKTKDLGGNFYFGLENLPLLQRVPVKIDCYCTEPGEVEAAEAALQKGVDMNPNKPTLNILKVCTIFLL</sequence>
<evidence type="ECO:0000313" key="2">
    <source>
        <dbReference type="Proteomes" id="UP001732700"/>
    </source>
</evidence>
<proteinExistence type="predicted"/>
<protein>
    <submittedName>
        <fullName evidence="1">Uncharacterized protein</fullName>
    </submittedName>
</protein>
<organism evidence="1 2">
    <name type="scientific">Avena sativa</name>
    <name type="common">Oat</name>
    <dbReference type="NCBI Taxonomy" id="4498"/>
    <lineage>
        <taxon>Eukaryota</taxon>
        <taxon>Viridiplantae</taxon>
        <taxon>Streptophyta</taxon>
        <taxon>Embryophyta</taxon>
        <taxon>Tracheophyta</taxon>
        <taxon>Spermatophyta</taxon>
        <taxon>Magnoliopsida</taxon>
        <taxon>Liliopsida</taxon>
        <taxon>Poales</taxon>
        <taxon>Poaceae</taxon>
        <taxon>BOP clade</taxon>
        <taxon>Pooideae</taxon>
        <taxon>Poodae</taxon>
        <taxon>Poeae</taxon>
        <taxon>Poeae Chloroplast Group 1 (Aveneae type)</taxon>
        <taxon>Aveninae</taxon>
        <taxon>Avena</taxon>
    </lineage>
</organism>
<keyword evidence="2" id="KW-1185">Reference proteome</keyword>
<dbReference type="EnsemblPlants" id="AVESA.00010b.r2.4DG0777830.2">
    <property type="protein sequence ID" value="AVESA.00010b.r2.4DG0777830.2.CDS"/>
    <property type="gene ID" value="AVESA.00010b.r2.4DG0777830"/>
</dbReference>